<name>A0ABQ1K0Z7_9PROT</name>
<accession>A0ABQ1K0Z7</accession>
<proteinExistence type="inferred from homology"/>
<dbReference type="SUPFAM" id="SSF49899">
    <property type="entry name" value="Concanavalin A-like lectins/glucanases"/>
    <property type="match status" value="1"/>
</dbReference>
<dbReference type="EMBL" id="BMKF01000003">
    <property type="protein sequence ID" value="GGB80959.1"/>
    <property type="molecule type" value="Genomic_DNA"/>
</dbReference>
<evidence type="ECO:0000256" key="1">
    <source>
        <dbReference type="ARBA" id="ARBA00006865"/>
    </source>
</evidence>
<keyword evidence="5" id="KW-1185">Reference proteome</keyword>
<comment type="similarity">
    <text evidence="1">Belongs to the glycosyl hydrolase 16 family.</text>
</comment>
<keyword evidence="2" id="KW-0732">Signal</keyword>
<dbReference type="InterPro" id="IPR000757">
    <property type="entry name" value="Beta-glucanase-like"/>
</dbReference>
<reference evidence="5" key="1">
    <citation type="journal article" date="2019" name="Int. J. Syst. Evol. Microbiol.">
        <title>The Global Catalogue of Microorganisms (GCM) 10K type strain sequencing project: providing services to taxonomists for standard genome sequencing and annotation.</title>
        <authorList>
            <consortium name="The Broad Institute Genomics Platform"/>
            <consortium name="The Broad Institute Genome Sequencing Center for Infectious Disease"/>
            <person name="Wu L."/>
            <person name="Ma J."/>
        </authorList>
    </citation>
    <scope>NUCLEOTIDE SEQUENCE [LARGE SCALE GENOMIC DNA]</scope>
    <source>
        <strain evidence="5">CGMCC 1.15928</strain>
    </source>
</reference>
<feature type="chain" id="PRO_5045873130" evidence="2">
    <location>
        <begin position="28"/>
        <end position="341"/>
    </location>
</feature>
<dbReference type="PANTHER" id="PTHR10963:SF55">
    <property type="entry name" value="GLYCOSIDE HYDROLASE FAMILY 16 PROTEIN"/>
    <property type="match status" value="1"/>
</dbReference>
<evidence type="ECO:0000313" key="4">
    <source>
        <dbReference type="EMBL" id="GGB80959.1"/>
    </source>
</evidence>
<evidence type="ECO:0000256" key="2">
    <source>
        <dbReference type="SAM" id="SignalP"/>
    </source>
</evidence>
<dbReference type="Proteomes" id="UP000628854">
    <property type="component" value="Unassembled WGS sequence"/>
</dbReference>
<dbReference type="InterPro" id="IPR013320">
    <property type="entry name" value="ConA-like_dom_sf"/>
</dbReference>
<feature type="signal peptide" evidence="2">
    <location>
        <begin position="1"/>
        <end position="27"/>
    </location>
</feature>
<dbReference type="Gene3D" id="2.60.120.200">
    <property type="match status" value="1"/>
</dbReference>
<comment type="caution">
    <text evidence="4">The sequence shown here is derived from an EMBL/GenBank/DDBJ whole genome shotgun (WGS) entry which is preliminary data.</text>
</comment>
<dbReference type="CDD" id="cd08023">
    <property type="entry name" value="GH16_laminarinase_like"/>
    <property type="match status" value="1"/>
</dbReference>
<dbReference type="Pfam" id="PF00722">
    <property type="entry name" value="Glyco_hydro_16"/>
    <property type="match status" value="1"/>
</dbReference>
<gene>
    <name evidence="4" type="ORF">GCM10011503_32180</name>
</gene>
<sequence length="341" mass="37529">MRKLRAGKHLGCVAVLMTSCTATPSSAPDISASTEAAPSWTTVWFEDFNGDTLDRSRWTPEESCWGGGNNERQCYTDRPANIEVSDGILKLKARKEEFTAAVNHPNNKTEALVTQQYTSGKISTHKSAAWKYGKFSARMKLPAGQGTWPAFWMMPVDAKYGPWPLSGELDIMEAVNLGTPCPDCPTGVEVRTSGAAHFGDREPDNTYLFSKTSGLEPGSPAEEWRVYALEWGEGRLQWMVDGKVFMRLIADDWYTAAPQAEGRDFAPFDQPFYIMLNLAVGGNLAEKSNSGGFDPASFPAELQVDWVKVETCDGDEATGLACLDDQEWTGTPMGPWEVQAR</sequence>
<evidence type="ECO:0000259" key="3">
    <source>
        <dbReference type="PROSITE" id="PS51762"/>
    </source>
</evidence>
<dbReference type="RefSeq" id="WP_084394820.1">
    <property type="nucleotide sequence ID" value="NZ_CBDUKF010000008.1"/>
</dbReference>
<dbReference type="InterPro" id="IPR050546">
    <property type="entry name" value="Glycosyl_Hydrlase_16"/>
</dbReference>
<dbReference type="PANTHER" id="PTHR10963">
    <property type="entry name" value="GLYCOSYL HYDROLASE-RELATED"/>
    <property type="match status" value="1"/>
</dbReference>
<dbReference type="PROSITE" id="PS51762">
    <property type="entry name" value="GH16_2"/>
    <property type="match status" value="1"/>
</dbReference>
<dbReference type="PROSITE" id="PS51257">
    <property type="entry name" value="PROKAR_LIPOPROTEIN"/>
    <property type="match status" value="1"/>
</dbReference>
<feature type="domain" description="GH16" evidence="3">
    <location>
        <begin position="38"/>
        <end position="315"/>
    </location>
</feature>
<organism evidence="4 5">
    <name type="scientific">Henriciella pelagia</name>
    <dbReference type="NCBI Taxonomy" id="1977912"/>
    <lineage>
        <taxon>Bacteria</taxon>
        <taxon>Pseudomonadati</taxon>
        <taxon>Pseudomonadota</taxon>
        <taxon>Alphaproteobacteria</taxon>
        <taxon>Hyphomonadales</taxon>
        <taxon>Hyphomonadaceae</taxon>
        <taxon>Henriciella</taxon>
    </lineage>
</organism>
<evidence type="ECO:0000313" key="5">
    <source>
        <dbReference type="Proteomes" id="UP000628854"/>
    </source>
</evidence>
<protein>
    <submittedName>
        <fullName evidence="4">Beta-glucanase</fullName>
    </submittedName>
</protein>